<protein>
    <recommendedName>
        <fullName evidence="3">Cthe-2314-like HEPN domain-containing protein</fullName>
    </recommendedName>
</protein>
<proteinExistence type="predicted"/>
<gene>
    <name evidence="1" type="ORF">E8M01_07460</name>
</gene>
<dbReference type="EMBL" id="CP039690">
    <property type="protein sequence ID" value="QCI64095.1"/>
    <property type="molecule type" value="Genomic_DNA"/>
</dbReference>
<name>A0A4D7AX75_9HYPH</name>
<evidence type="ECO:0000313" key="1">
    <source>
        <dbReference type="EMBL" id="QCI64095.1"/>
    </source>
</evidence>
<reference evidence="1 2" key="1">
    <citation type="submission" date="2019-04" db="EMBL/GenBank/DDBJ databases">
        <title>Phreatobacter aquaticus sp. nov.</title>
        <authorList>
            <person name="Choi A."/>
        </authorList>
    </citation>
    <scope>NUCLEOTIDE SEQUENCE [LARGE SCALE GENOMIC DNA]</scope>
    <source>
        <strain evidence="1 2">KCTC 52518</strain>
    </source>
</reference>
<keyword evidence="2" id="KW-1185">Reference proteome</keyword>
<dbReference type="OrthoDB" id="7846470at2"/>
<dbReference type="Proteomes" id="UP000298781">
    <property type="component" value="Chromosome"/>
</dbReference>
<evidence type="ECO:0008006" key="3">
    <source>
        <dbReference type="Google" id="ProtNLM"/>
    </source>
</evidence>
<organism evidence="1 2">
    <name type="scientific">Phreatobacter stygius</name>
    <dbReference type="NCBI Taxonomy" id="1940610"/>
    <lineage>
        <taxon>Bacteria</taxon>
        <taxon>Pseudomonadati</taxon>
        <taxon>Pseudomonadota</taxon>
        <taxon>Alphaproteobacteria</taxon>
        <taxon>Hyphomicrobiales</taxon>
        <taxon>Phreatobacteraceae</taxon>
        <taxon>Phreatobacter</taxon>
    </lineage>
</organism>
<sequence>MTWSSLPPRPDFAAIEAAAATSAERRKTIMALIGDLNFSWTNNESLFIYVLRLLLGTDDMSAAIVFSTLNTTRARLDLVTRLAKAHVTDVRLRREISRIVATFSKLTHLRNELTHCIFVVDEHGAITDTQTMKIEESRRRMRFGVRHPFDDARIQELTAAIGELNGLNRKIWDLLPQLEAHRNGPAGRPAGDAGASTGS</sequence>
<dbReference type="KEGG" id="pstg:E8M01_07460"/>
<dbReference type="AlphaFoldDB" id="A0A4D7AX75"/>
<evidence type="ECO:0000313" key="2">
    <source>
        <dbReference type="Proteomes" id="UP000298781"/>
    </source>
</evidence>
<accession>A0A4D7AX75</accession>